<keyword evidence="3" id="KW-1185">Reference proteome</keyword>
<evidence type="ECO:0000256" key="1">
    <source>
        <dbReference type="SAM" id="Phobius"/>
    </source>
</evidence>
<accession>A0A1I4T506</accession>
<dbReference type="OrthoDB" id="133523at2157"/>
<protein>
    <submittedName>
        <fullName evidence="2">Uncharacterized protein</fullName>
    </submittedName>
</protein>
<dbReference type="Proteomes" id="UP000198535">
    <property type="component" value="Unassembled WGS sequence"/>
</dbReference>
<dbReference type="EMBL" id="FOUJ01000004">
    <property type="protein sequence ID" value="SFM71715.1"/>
    <property type="molecule type" value="Genomic_DNA"/>
</dbReference>
<proteinExistence type="predicted"/>
<keyword evidence="1" id="KW-0472">Membrane</keyword>
<name>A0A1I4T506_9EURY</name>
<organism evidence="2 3">
    <name type="scientific">Methanolobus profundi</name>
    <dbReference type="NCBI Taxonomy" id="487685"/>
    <lineage>
        <taxon>Archaea</taxon>
        <taxon>Methanobacteriati</taxon>
        <taxon>Methanobacteriota</taxon>
        <taxon>Stenosarchaea group</taxon>
        <taxon>Methanomicrobia</taxon>
        <taxon>Methanosarcinales</taxon>
        <taxon>Methanosarcinaceae</taxon>
        <taxon>Methanolobus</taxon>
    </lineage>
</organism>
<dbReference type="AlphaFoldDB" id="A0A1I4T506"/>
<keyword evidence="1" id="KW-1133">Transmembrane helix</keyword>
<reference evidence="3" key="1">
    <citation type="submission" date="2016-10" db="EMBL/GenBank/DDBJ databases">
        <authorList>
            <person name="Varghese N."/>
            <person name="Submissions S."/>
        </authorList>
    </citation>
    <scope>NUCLEOTIDE SEQUENCE [LARGE SCALE GENOMIC DNA]</scope>
    <source>
        <strain evidence="3">Mob M</strain>
    </source>
</reference>
<feature type="transmembrane region" description="Helical" evidence="1">
    <location>
        <begin position="12"/>
        <end position="31"/>
    </location>
</feature>
<keyword evidence="1" id="KW-0812">Transmembrane</keyword>
<dbReference type="STRING" id="487685.SAMN04488696_2193"/>
<evidence type="ECO:0000313" key="3">
    <source>
        <dbReference type="Proteomes" id="UP000198535"/>
    </source>
</evidence>
<sequence length="118" mass="13610">MKQNINLKTIAGIFVFLAVFLLAIFFSMIYLSGPGLYVYAEQLSEEPDNFMELGRSELENYPYIQKAVSSPGTEIKVPYKDVEVMKNIDEFGELLQSNETYFLKVGDDYYNIHVEWAD</sequence>
<evidence type="ECO:0000313" key="2">
    <source>
        <dbReference type="EMBL" id="SFM71715.1"/>
    </source>
</evidence>
<gene>
    <name evidence="2" type="ORF">SAMN04488696_2193</name>
</gene>
<dbReference type="RefSeq" id="WP_091936812.1">
    <property type="nucleotide sequence ID" value="NZ_FOUJ01000004.1"/>
</dbReference>